<keyword evidence="2" id="KW-0479">Metal-binding</keyword>
<dbReference type="InterPro" id="IPR036821">
    <property type="entry name" value="Peptide_deformylase_sf"/>
</dbReference>
<feature type="binding site" evidence="2">
    <location>
        <position position="143"/>
    </location>
    <ligand>
        <name>Fe cation</name>
        <dbReference type="ChEBI" id="CHEBI:24875"/>
    </ligand>
</feature>
<dbReference type="EMBL" id="JAGQNY010000004">
    <property type="protein sequence ID" value="MCA9301981.1"/>
    <property type="molecule type" value="Genomic_DNA"/>
</dbReference>
<dbReference type="GO" id="GO:0046872">
    <property type="term" value="F:metal ion binding"/>
    <property type="evidence" value="ECO:0007669"/>
    <property type="project" value="UniProtKB-KW"/>
</dbReference>
<dbReference type="PIRSF" id="PIRSF004749">
    <property type="entry name" value="Pep_def"/>
    <property type="match status" value="1"/>
</dbReference>
<comment type="similarity">
    <text evidence="1 2">Belongs to the polypeptide deformylase family.</text>
</comment>
<comment type="cofactor">
    <cofactor evidence="2">
        <name>Fe(2+)</name>
        <dbReference type="ChEBI" id="CHEBI:29033"/>
    </cofactor>
    <text evidence="2">Binds 1 Fe(2+) ion.</text>
</comment>
<name>A0A955IVZ3_UNCKA</name>
<dbReference type="EC" id="3.5.1.88" evidence="2"/>
<keyword evidence="2" id="KW-0648">Protein biosynthesis</keyword>
<dbReference type="InterPro" id="IPR023635">
    <property type="entry name" value="Peptide_deformylase"/>
</dbReference>
<dbReference type="NCBIfam" id="TIGR00079">
    <property type="entry name" value="pept_deformyl"/>
    <property type="match status" value="1"/>
</dbReference>
<evidence type="ECO:0000313" key="4">
    <source>
        <dbReference type="Proteomes" id="UP000714817"/>
    </source>
</evidence>
<keyword evidence="2 3" id="KW-0378">Hydrolase</keyword>
<gene>
    <name evidence="2 3" type="primary">def</name>
    <name evidence="3" type="ORF">KDA10_01255</name>
</gene>
<comment type="function">
    <text evidence="2">Removes the formyl group from the N-terminal Met of newly synthesized proteins. Requires at least a dipeptide for an efficient rate of reaction. N-terminal L-methionine is a prerequisite for activity but the enzyme has broad specificity at other positions.</text>
</comment>
<proteinExistence type="inferred from homology"/>
<accession>A0A955IVZ3</accession>
<comment type="caution">
    <text evidence="3">The sequence shown here is derived from an EMBL/GenBank/DDBJ whole genome shotgun (WGS) entry which is preliminary data.</text>
</comment>
<dbReference type="GO" id="GO:0042586">
    <property type="term" value="F:peptide deformylase activity"/>
    <property type="evidence" value="ECO:0007669"/>
    <property type="project" value="UniProtKB-UniRule"/>
</dbReference>
<dbReference type="Pfam" id="PF01327">
    <property type="entry name" value="Pep_deformylase"/>
    <property type="match status" value="1"/>
</dbReference>
<feature type="active site" evidence="2">
    <location>
        <position position="144"/>
    </location>
</feature>
<keyword evidence="2" id="KW-0408">Iron</keyword>
<feature type="binding site" evidence="2">
    <location>
        <position position="101"/>
    </location>
    <ligand>
        <name>Fe cation</name>
        <dbReference type="ChEBI" id="CHEBI:24875"/>
    </ligand>
</feature>
<dbReference type="NCBIfam" id="NF001159">
    <property type="entry name" value="PRK00150.1-3"/>
    <property type="match status" value="1"/>
</dbReference>
<dbReference type="SUPFAM" id="SSF56420">
    <property type="entry name" value="Peptide deformylase"/>
    <property type="match status" value="1"/>
</dbReference>
<dbReference type="HAMAP" id="MF_00163">
    <property type="entry name" value="Pep_deformylase"/>
    <property type="match status" value="1"/>
</dbReference>
<comment type="catalytic activity">
    <reaction evidence="2">
        <text>N-terminal N-formyl-L-methionyl-[peptide] + H2O = N-terminal L-methionyl-[peptide] + formate</text>
        <dbReference type="Rhea" id="RHEA:24420"/>
        <dbReference type="Rhea" id="RHEA-COMP:10639"/>
        <dbReference type="Rhea" id="RHEA-COMP:10640"/>
        <dbReference type="ChEBI" id="CHEBI:15377"/>
        <dbReference type="ChEBI" id="CHEBI:15740"/>
        <dbReference type="ChEBI" id="CHEBI:49298"/>
        <dbReference type="ChEBI" id="CHEBI:64731"/>
        <dbReference type="EC" id="3.5.1.88"/>
    </reaction>
</comment>
<dbReference type="Proteomes" id="UP000714817">
    <property type="component" value="Unassembled WGS sequence"/>
</dbReference>
<organism evidence="3 4">
    <name type="scientific">candidate division WWE3 bacterium</name>
    <dbReference type="NCBI Taxonomy" id="2053526"/>
    <lineage>
        <taxon>Bacteria</taxon>
        <taxon>Katanobacteria</taxon>
    </lineage>
</organism>
<feature type="binding site" evidence="2">
    <location>
        <position position="147"/>
    </location>
    <ligand>
        <name>Fe cation</name>
        <dbReference type="ChEBI" id="CHEBI:24875"/>
    </ligand>
</feature>
<dbReference type="AlphaFoldDB" id="A0A955IVZ3"/>
<sequence>MAIKEIVKVNKEKTPEVLLKQCAAVSNFDTETESLAQDLIDTLNAKNHPEGAGLAAPQIGVLKRICLVKKYISESQELEIIMINPDITSKSSTKKVDLEACLSIPNVYGYVQRSTNITVSFYDIKGRKHKIKASGFLARVIQHEIDHLDGILFTTKTIGKVYTEEEVDHLI</sequence>
<dbReference type="PANTHER" id="PTHR10458">
    <property type="entry name" value="PEPTIDE DEFORMYLASE"/>
    <property type="match status" value="1"/>
</dbReference>
<reference evidence="3" key="2">
    <citation type="journal article" date="2021" name="Microbiome">
        <title>Successional dynamics and alternative stable states in a saline activated sludge microbial community over 9 years.</title>
        <authorList>
            <person name="Wang Y."/>
            <person name="Ye J."/>
            <person name="Ju F."/>
            <person name="Liu L."/>
            <person name="Boyd J.A."/>
            <person name="Deng Y."/>
            <person name="Parks D.H."/>
            <person name="Jiang X."/>
            <person name="Yin X."/>
            <person name="Woodcroft B.J."/>
            <person name="Tyson G.W."/>
            <person name="Hugenholtz P."/>
            <person name="Polz M.F."/>
            <person name="Zhang T."/>
        </authorList>
    </citation>
    <scope>NUCLEOTIDE SEQUENCE</scope>
    <source>
        <strain evidence="3">HKST-UBA80</strain>
    </source>
</reference>
<dbReference type="Gene3D" id="3.90.45.10">
    <property type="entry name" value="Peptide deformylase"/>
    <property type="match status" value="1"/>
</dbReference>
<dbReference type="PRINTS" id="PR01576">
    <property type="entry name" value="PDEFORMYLASE"/>
</dbReference>
<dbReference type="GO" id="GO:0006412">
    <property type="term" value="P:translation"/>
    <property type="evidence" value="ECO:0007669"/>
    <property type="project" value="UniProtKB-UniRule"/>
</dbReference>
<evidence type="ECO:0000313" key="3">
    <source>
        <dbReference type="EMBL" id="MCA9301981.1"/>
    </source>
</evidence>
<protein>
    <recommendedName>
        <fullName evidence="2">Peptide deformylase</fullName>
        <shortName evidence="2">PDF</shortName>
        <ecNumber evidence="2">3.5.1.88</ecNumber>
    </recommendedName>
    <alternativeName>
        <fullName evidence="2">Polypeptide deformylase</fullName>
    </alternativeName>
</protein>
<dbReference type="CDD" id="cd00487">
    <property type="entry name" value="Pep_deformylase"/>
    <property type="match status" value="1"/>
</dbReference>
<reference evidence="3" key="1">
    <citation type="submission" date="2020-04" db="EMBL/GenBank/DDBJ databases">
        <authorList>
            <person name="Zhang T."/>
        </authorList>
    </citation>
    <scope>NUCLEOTIDE SEQUENCE</scope>
    <source>
        <strain evidence="3">HKST-UBA80</strain>
    </source>
</reference>
<dbReference type="PANTHER" id="PTHR10458:SF22">
    <property type="entry name" value="PEPTIDE DEFORMYLASE"/>
    <property type="match status" value="1"/>
</dbReference>
<evidence type="ECO:0000256" key="1">
    <source>
        <dbReference type="ARBA" id="ARBA00010759"/>
    </source>
</evidence>
<evidence type="ECO:0000256" key="2">
    <source>
        <dbReference type="HAMAP-Rule" id="MF_00163"/>
    </source>
</evidence>